<dbReference type="AlphaFoldDB" id="A0A2U1MYT6"/>
<protein>
    <submittedName>
        <fullName evidence="5">Toll/interleukin-1 receptor (TIR) domain-containing protein</fullName>
    </submittedName>
</protein>
<evidence type="ECO:0000313" key="6">
    <source>
        <dbReference type="Proteomes" id="UP000245207"/>
    </source>
</evidence>
<dbReference type="EMBL" id="PKPP01004038">
    <property type="protein sequence ID" value="PWA66386.1"/>
    <property type="molecule type" value="Genomic_DNA"/>
</dbReference>
<dbReference type="CDD" id="cd00009">
    <property type="entry name" value="AAA"/>
    <property type="match status" value="1"/>
</dbReference>
<dbReference type="InterPro" id="IPR044974">
    <property type="entry name" value="Disease_R_plants"/>
</dbReference>
<dbReference type="InterPro" id="IPR027417">
    <property type="entry name" value="P-loop_NTPase"/>
</dbReference>
<dbReference type="GO" id="GO:0006952">
    <property type="term" value="P:defense response"/>
    <property type="evidence" value="ECO:0007669"/>
    <property type="project" value="InterPro"/>
</dbReference>
<dbReference type="SUPFAM" id="SSF52058">
    <property type="entry name" value="L domain-like"/>
    <property type="match status" value="1"/>
</dbReference>
<dbReference type="PROSITE" id="PS50104">
    <property type="entry name" value="TIR"/>
    <property type="match status" value="1"/>
</dbReference>
<evidence type="ECO:0000313" key="5">
    <source>
        <dbReference type="EMBL" id="PWA66386.1"/>
    </source>
</evidence>
<dbReference type="InterPro" id="IPR002182">
    <property type="entry name" value="NB-ARC"/>
</dbReference>
<sequence>MALPRAKGSKYDVFLSFRGEDTRHSFTDHLYNALKQAGILTFRDSDDAERGEELKEEIEKAIKASDASIIVLSGNYATSTWCLDELSLILDQRRDCNHFVLPVFYNVDPSNVGKQKGSFEIQADPSKRRWTDDNVKRWKAALTEVVGVIGMTPIGSETKFIKEVVDTIYNRLDRKQVHIPGNITGMDVRYEEINFLLKQSEAQFLVICGMAGSGKSTMAQYIVYSEGQQFESNCIVEKIGSRCKNSHEMVVLQEQLCSDISKGKQDRRIDTVCKGTVHIEVLLKKTKALIVLDEIVEERHLEDLLGSGNINKESKIIITTNNDISNWFMSKSMRFEKYIMRLLNDDEALELLSLHAFRSKFPADGYTELAQQVVRYCGGNPLALEVLGSSLSKNDTITSWISELSSFEKSFNDRMYETFERSYNLLPSSNEKELFLHIACFFVGSDMNYVVKILEPDYGAESKIKTLIRRCFLYVTPDNKLMMHRLLQEMGRSLVDRESRTISGRTRVWRNKDSYDILRRKEGSNTIEGLALDIPTLKEEDGFKSRHLKELYTNSLQHMDQLKLLQLKFVKLTGSYENLSEKLRWLYWVGFNKSIVPTDICMENMVALDMSYSHLEEFEPPVHLPSLKILNFKDSLKLSEIRNFHKIPNLETLILWNCHNLVRVCRTIGNLERLALLNTAGCVKLFMPISTYGVESALELSFPLPRSLQRVFLNDCNLKCTDYFPLSFSDQSFLQYINLANGQFEILPSYNILKNLRVLDLRKCSRLKRLLCLPSTLAELYIYDCESIEKITFESGRFTLQEFGYEGCVILSEIEGWFKLLSITKLDESDLGHMIWLKEYEYEEVCLVGDYELTKGRSCHLQMLYEFNIMSISLPDIKHPELTTEYTSRSTSLSFDVPLSPRTCRIKGLNVTFRYTISGDDWAWFVKICTTNNVDLMYNPKVFGKPGSGNIGKWLSYWPIGNLLDAGDVVNVSIVVMSGLQVLECGANLVYTNDDVARDTMENKTGWVEAFGEDLHRFELRNGSYYLCQRDIYKLTQVGRLKPGWLSILAGYTIDDTEVRGWRMTGRPQQSYQSFIELKTIGCIIHGPDTLVSVVKVRIETVNMVDIFGKPGSGNIGKWLSYWPIGNLLDAGDVVNVSIVVMSGLQVLECGANLVYTNDDVARDTMENKTGWVEAFGEDLHRFELRNGSYYLCQRDIYKLTQVGRLKPGWLSILAGYTIDDTEVRGWRMTGRPQQSYQSFIELKTIGCIIHGPDTFLSM</sequence>
<dbReference type="PRINTS" id="PR00364">
    <property type="entry name" value="DISEASERSIST"/>
</dbReference>
<dbReference type="Pfam" id="PF01582">
    <property type="entry name" value="TIR"/>
    <property type="match status" value="1"/>
</dbReference>
<dbReference type="SUPFAM" id="SSF52200">
    <property type="entry name" value="Toll/Interleukin receptor TIR domain"/>
    <property type="match status" value="1"/>
</dbReference>
<dbReference type="PANTHER" id="PTHR11017">
    <property type="entry name" value="LEUCINE-RICH REPEAT-CONTAINING PROTEIN"/>
    <property type="match status" value="1"/>
</dbReference>
<dbReference type="Proteomes" id="UP000245207">
    <property type="component" value="Unassembled WGS sequence"/>
</dbReference>
<dbReference type="OrthoDB" id="1687514at2759"/>
<dbReference type="Gene3D" id="3.40.50.300">
    <property type="entry name" value="P-loop containing nucleotide triphosphate hydrolases"/>
    <property type="match status" value="1"/>
</dbReference>
<accession>A0A2U1MYT6</accession>
<dbReference type="Gene3D" id="1.10.8.430">
    <property type="entry name" value="Helical domain of apoptotic protease-activating factors"/>
    <property type="match status" value="1"/>
</dbReference>
<dbReference type="SUPFAM" id="SSF52540">
    <property type="entry name" value="P-loop containing nucleoside triphosphate hydrolases"/>
    <property type="match status" value="1"/>
</dbReference>
<dbReference type="InterPro" id="IPR035897">
    <property type="entry name" value="Toll_tir_struct_dom_sf"/>
</dbReference>
<dbReference type="STRING" id="35608.A0A2U1MYT6"/>
<dbReference type="Pfam" id="PF00931">
    <property type="entry name" value="NB-ARC"/>
    <property type="match status" value="1"/>
</dbReference>
<dbReference type="PANTHER" id="PTHR11017:SF448">
    <property type="entry name" value="TIR DOMAIN, P-LOOP CONTAINING NUCLEOSIDE TRIPHOSPHATE HYDROLASE"/>
    <property type="match status" value="1"/>
</dbReference>
<reference evidence="5 6" key="1">
    <citation type="journal article" date="2018" name="Mol. Plant">
        <title>The genome of Artemisia annua provides insight into the evolution of Asteraceae family and artemisinin biosynthesis.</title>
        <authorList>
            <person name="Shen Q."/>
            <person name="Zhang L."/>
            <person name="Liao Z."/>
            <person name="Wang S."/>
            <person name="Yan T."/>
            <person name="Shi P."/>
            <person name="Liu M."/>
            <person name="Fu X."/>
            <person name="Pan Q."/>
            <person name="Wang Y."/>
            <person name="Lv Z."/>
            <person name="Lu X."/>
            <person name="Zhang F."/>
            <person name="Jiang W."/>
            <person name="Ma Y."/>
            <person name="Chen M."/>
            <person name="Hao X."/>
            <person name="Li L."/>
            <person name="Tang Y."/>
            <person name="Lv G."/>
            <person name="Zhou Y."/>
            <person name="Sun X."/>
            <person name="Brodelius P.E."/>
            <person name="Rose J.K.C."/>
            <person name="Tang K."/>
        </authorList>
    </citation>
    <scope>NUCLEOTIDE SEQUENCE [LARGE SCALE GENOMIC DNA]</scope>
    <source>
        <strain evidence="6">cv. Huhao1</strain>
        <tissue evidence="5">Leaf</tissue>
    </source>
</reference>
<evidence type="ECO:0000256" key="3">
    <source>
        <dbReference type="ARBA" id="ARBA00023027"/>
    </source>
</evidence>
<keyword evidence="3" id="KW-0520">NAD</keyword>
<dbReference type="SMART" id="SM00255">
    <property type="entry name" value="TIR"/>
    <property type="match status" value="1"/>
</dbReference>
<dbReference type="Pfam" id="PF23282">
    <property type="entry name" value="WHD_ROQ1"/>
    <property type="match status" value="1"/>
</dbReference>
<dbReference type="InterPro" id="IPR000157">
    <property type="entry name" value="TIR_dom"/>
</dbReference>
<evidence type="ECO:0000256" key="2">
    <source>
        <dbReference type="ARBA" id="ARBA00022737"/>
    </source>
</evidence>
<dbReference type="GO" id="GO:0043531">
    <property type="term" value="F:ADP binding"/>
    <property type="evidence" value="ECO:0007669"/>
    <property type="project" value="InterPro"/>
</dbReference>
<name>A0A2U1MYT6_ARTAN</name>
<comment type="caution">
    <text evidence="5">The sequence shown here is derived from an EMBL/GenBank/DDBJ whole genome shotgun (WGS) entry which is preliminary data.</text>
</comment>
<evidence type="ECO:0000259" key="4">
    <source>
        <dbReference type="PROSITE" id="PS50104"/>
    </source>
</evidence>
<evidence type="ECO:0000256" key="1">
    <source>
        <dbReference type="ARBA" id="ARBA00022614"/>
    </source>
</evidence>
<dbReference type="Gene3D" id="3.80.10.10">
    <property type="entry name" value="Ribonuclease Inhibitor"/>
    <property type="match status" value="2"/>
</dbReference>
<keyword evidence="5" id="KW-0675">Receptor</keyword>
<organism evidence="5 6">
    <name type="scientific">Artemisia annua</name>
    <name type="common">Sweet wormwood</name>
    <dbReference type="NCBI Taxonomy" id="35608"/>
    <lineage>
        <taxon>Eukaryota</taxon>
        <taxon>Viridiplantae</taxon>
        <taxon>Streptophyta</taxon>
        <taxon>Embryophyta</taxon>
        <taxon>Tracheophyta</taxon>
        <taxon>Spermatophyta</taxon>
        <taxon>Magnoliopsida</taxon>
        <taxon>eudicotyledons</taxon>
        <taxon>Gunneridae</taxon>
        <taxon>Pentapetalae</taxon>
        <taxon>asterids</taxon>
        <taxon>campanulids</taxon>
        <taxon>Asterales</taxon>
        <taxon>Asteraceae</taxon>
        <taxon>Asteroideae</taxon>
        <taxon>Anthemideae</taxon>
        <taxon>Artemisiinae</taxon>
        <taxon>Artemisia</taxon>
    </lineage>
</organism>
<keyword evidence="6" id="KW-1185">Reference proteome</keyword>
<feature type="domain" description="TIR" evidence="4">
    <location>
        <begin position="9"/>
        <end position="172"/>
    </location>
</feature>
<dbReference type="Gene3D" id="3.40.50.10140">
    <property type="entry name" value="Toll/interleukin-1 receptor homology (TIR) domain"/>
    <property type="match status" value="1"/>
</dbReference>
<keyword evidence="2" id="KW-0677">Repeat</keyword>
<dbReference type="FunFam" id="3.40.50.10140:FF:000007">
    <property type="entry name" value="Disease resistance protein (TIR-NBS-LRR class)"/>
    <property type="match status" value="1"/>
</dbReference>
<dbReference type="GO" id="GO:0007165">
    <property type="term" value="P:signal transduction"/>
    <property type="evidence" value="ECO:0007669"/>
    <property type="project" value="InterPro"/>
</dbReference>
<proteinExistence type="predicted"/>
<dbReference type="InterPro" id="IPR058192">
    <property type="entry name" value="WHD_ROQ1-like"/>
</dbReference>
<dbReference type="InterPro" id="IPR032675">
    <property type="entry name" value="LRR_dom_sf"/>
</dbReference>
<keyword evidence="1" id="KW-0433">Leucine-rich repeat</keyword>
<gene>
    <name evidence="5" type="ORF">CTI12_AA327800</name>
</gene>
<dbReference type="InterPro" id="IPR042197">
    <property type="entry name" value="Apaf_helical"/>
</dbReference>